<sequence length="151" mass="17800">MFEHRQEQNRSSTIETNAQTKKEMQSFLEFSGYYRQHIKDFARIAKSLYKLCDQQTAYEMTEERLTFKLYIDTCGEGLGAALHQTQIINEKPVQGPIYFISRQMKPTEARHMLRWQIAIQEYRGKMTIVHESGNIHKNANGLRRWAVENTP</sequence>
<dbReference type="Proteomes" id="UP000765509">
    <property type="component" value="Unassembled WGS sequence"/>
</dbReference>
<evidence type="ECO:0000313" key="1">
    <source>
        <dbReference type="EMBL" id="MBW0564677.1"/>
    </source>
</evidence>
<name>A0A9Q3JMY6_9BASI</name>
<accession>A0A9Q3JMY6</accession>
<comment type="caution">
    <text evidence="1">The sequence shown here is derived from an EMBL/GenBank/DDBJ whole genome shotgun (WGS) entry which is preliminary data.</text>
</comment>
<evidence type="ECO:0008006" key="3">
    <source>
        <dbReference type="Google" id="ProtNLM"/>
    </source>
</evidence>
<proteinExistence type="predicted"/>
<dbReference type="OrthoDB" id="2208902at2759"/>
<dbReference type="Gene3D" id="3.30.70.270">
    <property type="match status" value="1"/>
</dbReference>
<dbReference type="SUPFAM" id="SSF56672">
    <property type="entry name" value="DNA/RNA polymerases"/>
    <property type="match status" value="1"/>
</dbReference>
<evidence type="ECO:0000313" key="2">
    <source>
        <dbReference type="Proteomes" id="UP000765509"/>
    </source>
</evidence>
<dbReference type="InterPro" id="IPR043502">
    <property type="entry name" value="DNA/RNA_pol_sf"/>
</dbReference>
<reference evidence="1" key="1">
    <citation type="submission" date="2021-03" db="EMBL/GenBank/DDBJ databases">
        <title>Draft genome sequence of rust myrtle Austropuccinia psidii MF-1, a brazilian biotype.</title>
        <authorList>
            <person name="Quecine M.C."/>
            <person name="Pachon D.M.R."/>
            <person name="Bonatelli M.L."/>
            <person name="Correr F.H."/>
            <person name="Franceschini L.M."/>
            <person name="Leite T.F."/>
            <person name="Margarido G.R.A."/>
            <person name="Almeida C.A."/>
            <person name="Ferrarezi J.A."/>
            <person name="Labate C.A."/>
        </authorList>
    </citation>
    <scope>NUCLEOTIDE SEQUENCE</scope>
    <source>
        <strain evidence="1">MF-1</strain>
    </source>
</reference>
<keyword evidence="2" id="KW-1185">Reference proteome</keyword>
<gene>
    <name evidence="1" type="ORF">O181_104392</name>
</gene>
<organism evidence="1 2">
    <name type="scientific">Austropuccinia psidii MF-1</name>
    <dbReference type="NCBI Taxonomy" id="1389203"/>
    <lineage>
        <taxon>Eukaryota</taxon>
        <taxon>Fungi</taxon>
        <taxon>Dikarya</taxon>
        <taxon>Basidiomycota</taxon>
        <taxon>Pucciniomycotina</taxon>
        <taxon>Pucciniomycetes</taxon>
        <taxon>Pucciniales</taxon>
        <taxon>Sphaerophragmiaceae</taxon>
        <taxon>Austropuccinia</taxon>
    </lineage>
</organism>
<dbReference type="PANTHER" id="PTHR34072">
    <property type="entry name" value="ENZYMATIC POLYPROTEIN-RELATED"/>
    <property type="match status" value="1"/>
</dbReference>
<dbReference type="AlphaFoldDB" id="A0A9Q3JMY6"/>
<protein>
    <recommendedName>
        <fullName evidence="3">Reverse transcriptase/retrotransposon-derived protein RNase H-like domain-containing protein</fullName>
    </recommendedName>
</protein>
<dbReference type="EMBL" id="AVOT02076188">
    <property type="protein sequence ID" value="MBW0564677.1"/>
    <property type="molecule type" value="Genomic_DNA"/>
</dbReference>
<dbReference type="InterPro" id="IPR043128">
    <property type="entry name" value="Rev_trsase/Diguanyl_cyclase"/>
</dbReference>